<accession>A0ABY2RIY6</accession>
<dbReference type="Pfam" id="PF06224">
    <property type="entry name" value="AlkZ-like"/>
    <property type="match status" value="1"/>
</dbReference>
<keyword evidence="1" id="KW-0238">DNA-binding</keyword>
<reference evidence="1 2" key="1">
    <citation type="submission" date="2019-04" db="EMBL/GenBank/DDBJ databases">
        <title>Rhodococcus oryzae sp. nov., a novel actinomycete isolated from rhizosphere soil of rice (Oryza sativa L.).</title>
        <authorList>
            <person name="Li C."/>
        </authorList>
    </citation>
    <scope>NUCLEOTIDE SEQUENCE [LARGE SCALE GENOMIC DNA]</scope>
    <source>
        <strain evidence="1 2">NEAU-CX67</strain>
    </source>
</reference>
<dbReference type="GO" id="GO:0003677">
    <property type="term" value="F:DNA binding"/>
    <property type="evidence" value="ECO:0007669"/>
    <property type="project" value="UniProtKB-KW"/>
</dbReference>
<dbReference type="PANTHER" id="PTHR38479">
    <property type="entry name" value="LMO0824 PROTEIN"/>
    <property type="match status" value="1"/>
</dbReference>
<evidence type="ECO:0000313" key="2">
    <source>
        <dbReference type="Proteomes" id="UP000305109"/>
    </source>
</evidence>
<name>A0ABY2RIY6_9NOCA</name>
<dbReference type="PANTHER" id="PTHR38479:SF2">
    <property type="entry name" value="WINGED HELIX DNA-BINDING DOMAIN-CONTAINING PROTEIN"/>
    <property type="match status" value="1"/>
</dbReference>
<dbReference type="EMBL" id="SUMD01000006">
    <property type="protein sequence ID" value="TJZ77185.1"/>
    <property type="molecule type" value="Genomic_DNA"/>
</dbReference>
<gene>
    <name evidence="1" type="ORF">FCG67_15245</name>
</gene>
<dbReference type="RefSeq" id="WP_136910567.1">
    <property type="nucleotide sequence ID" value="NZ_SUMD01000006.1"/>
</dbReference>
<sequence length="375" mass="41153">MSAGLEARRERLSRRALSRATLDRQHLLRRTGGSALELVGHLYGLQAQAPMAPYFALWARLKGFRPTDLSSLIENRDVVRIVVMRGTVHAVTAADALALRPWVQPIMDADLRTNTLHKNGLVGMDLEALADWSRASLEHTPRSMAELRPLLGERWPDRDPVALAHGVRNLLPLVQVPPRGIWGRSGQPVCTTLDRWTDTPLSEPIPDEIILRYLAAYGPASAADAQAWSGLTRLGEVFDRLRPRLRVFVDEDGAELFDLPDAPRPDPAGSLPPRILAPYDSVLLGHANRSRVIADEHRKVVFTVNGIIKPTVLVGGQVAGFVTVTAKKRSAAVEIATFAPLAKGATSALEAEAQRLLTFAHPDADDHDIRFTDAR</sequence>
<organism evidence="1 2">
    <name type="scientific">Rhodococcus oryzae</name>
    <dbReference type="NCBI Taxonomy" id="2571143"/>
    <lineage>
        <taxon>Bacteria</taxon>
        <taxon>Bacillati</taxon>
        <taxon>Actinomycetota</taxon>
        <taxon>Actinomycetes</taxon>
        <taxon>Mycobacteriales</taxon>
        <taxon>Nocardiaceae</taxon>
        <taxon>Rhodococcus</taxon>
    </lineage>
</organism>
<proteinExistence type="predicted"/>
<comment type="caution">
    <text evidence="1">The sequence shown here is derived from an EMBL/GenBank/DDBJ whole genome shotgun (WGS) entry which is preliminary data.</text>
</comment>
<keyword evidence="2" id="KW-1185">Reference proteome</keyword>
<evidence type="ECO:0000313" key="1">
    <source>
        <dbReference type="EMBL" id="TJZ77185.1"/>
    </source>
</evidence>
<protein>
    <submittedName>
        <fullName evidence="1">Winged helix DNA-binding domain-containing protein</fullName>
    </submittedName>
</protein>
<dbReference type="InterPro" id="IPR009351">
    <property type="entry name" value="AlkZ-like"/>
</dbReference>
<dbReference type="Proteomes" id="UP000305109">
    <property type="component" value="Unassembled WGS sequence"/>
</dbReference>